<dbReference type="AlphaFoldDB" id="A0A1H0MJ77"/>
<feature type="transmembrane region" description="Helical" evidence="1">
    <location>
        <begin position="90"/>
        <end position="108"/>
    </location>
</feature>
<keyword evidence="1" id="KW-0812">Transmembrane</keyword>
<sequence>MIPTQVHGVIDYVYGVLLVVAPFLIGFVAIPVAAWILVLAGVGAILYSLLTDYELGLYRLIPMTVHLALDVVAGVFLVLSPWLFGFADRIWWPHVVAGAISIVVPLFTSRLPS</sequence>
<dbReference type="RefSeq" id="WP_090676802.1">
    <property type="nucleotide sequence ID" value="NZ_FNIT01000014.1"/>
</dbReference>
<accession>A0A1H0MJ77</accession>
<name>A0A1H0MJ77_9HYPH</name>
<dbReference type="OrthoDB" id="129082at2"/>
<dbReference type="Proteomes" id="UP000198793">
    <property type="component" value="Unassembled WGS sequence"/>
</dbReference>
<feature type="transmembrane region" description="Helical" evidence="1">
    <location>
        <begin position="12"/>
        <end position="30"/>
    </location>
</feature>
<dbReference type="Pfam" id="PF03779">
    <property type="entry name" value="SPW"/>
    <property type="match status" value="1"/>
</dbReference>
<evidence type="ECO:0000256" key="1">
    <source>
        <dbReference type="SAM" id="Phobius"/>
    </source>
</evidence>
<dbReference type="InterPro" id="IPR005530">
    <property type="entry name" value="SPW"/>
</dbReference>
<reference evidence="3 4" key="1">
    <citation type="submission" date="2016-10" db="EMBL/GenBank/DDBJ databases">
        <authorList>
            <person name="de Groot N.N."/>
        </authorList>
    </citation>
    <scope>NUCLEOTIDE SEQUENCE [LARGE SCALE GENOMIC DNA]</scope>
    <source>
        <strain evidence="4">L7-484,KACC 16230,DSM 25025</strain>
    </source>
</reference>
<dbReference type="EMBL" id="FNIT01000014">
    <property type="protein sequence ID" value="SDO80499.1"/>
    <property type="molecule type" value="Genomic_DNA"/>
</dbReference>
<gene>
    <name evidence="3" type="ORF">SAMN05192530_11426</name>
</gene>
<evidence type="ECO:0000259" key="2">
    <source>
        <dbReference type="Pfam" id="PF03779"/>
    </source>
</evidence>
<evidence type="ECO:0000313" key="3">
    <source>
        <dbReference type="EMBL" id="SDO80499.1"/>
    </source>
</evidence>
<feature type="transmembrane region" description="Helical" evidence="1">
    <location>
        <begin position="67"/>
        <end position="84"/>
    </location>
</feature>
<protein>
    <submittedName>
        <fullName evidence="3">SPW repeat-containing protein</fullName>
    </submittedName>
</protein>
<keyword evidence="4" id="KW-1185">Reference proteome</keyword>
<keyword evidence="1" id="KW-1133">Transmembrane helix</keyword>
<organism evidence="3 4">
    <name type="scientific">Aureimonas jatrophae</name>
    <dbReference type="NCBI Taxonomy" id="1166073"/>
    <lineage>
        <taxon>Bacteria</taxon>
        <taxon>Pseudomonadati</taxon>
        <taxon>Pseudomonadota</taxon>
        <taxon>Alphaproteobacteria</taxon>
        <taxon>Hyphomicrobiales</taxon>
        <taxon>Aurantimonadaceae</taxon>
        <taxon>Aureimonas</taxon>
    </lineage>
</organism>
<keyword evidence="1" id="KW-0472">Membrane</keyword>
<proteinExistence type="predicted"/>
<dbReference type="STRING" id="1166073.SAMN05192530_11426"/>
<evidence type="ECO:0000313" key="4">
    <source>
        <dbReference type="Proteomes" id="UP000198793"/>
    </source>
</evidence>
<feature type="domain" description="SPW repeat-containing integral membrane" evidence="2">
    <location>
        <begin position="7"/>
        <end position="104"/>
    </location>
</feature>